<evidence type="ECO:0000259" key="2">
    <source>
        <dbReference type="PROSITE" id="PS50800"/>
    </source>
</evidence>
<evidence type="ECO:0000313" key="3">
    <source>
        <dbReference type="Proteomes" id="UP000790787"/>
    </source>
</evidence>
<feature type="compositionally biased region" description="Basic residues" evidence="1">
    <location>
        <begin position="297"/>
        <end position="309"/>
    </location>
</feature>
<dbReference type="Pfam" id="PF02037">
    <property type="entry name" value="SAP"/>
    <property type="match status" value="1"/>
</dbReference>
<dbReference type="SUPFAM" id="SSF68906">
    <property type="entry name" value="SAP domain"/>
    <property type="match status" value="1"/>
</dbReference>
<evidence type="ECO:0000256" key="1">
    <source>
        <dbReference type="SAM" id="MobiDB-lite"/>
    </source>
</evidence>
<dbReference type="OrthoDB" id="690722at2759"/>
<gene>
    <name evidence="4" type="primary">LOC107826013</name>
</gene>
<keyword evidence="3" id="KW-1185">Reference proteome</keyword>
<organism evidence="3 4">
    <name type="scientific">Nicotiana tabacum</name>
    <name type="common">Common tobacco</name>
    <dbReference type="NCBI Taxonomy" id="4097"/>
    <lineage>
        <taxon>Eukaryota</taxon>
        <taxon>Viridiplantae</taxon>
        <taxon>Streptophyta</taxon>
        <taxon>Embryophyta</taxon>
        <taxon>Tracheophyta</taxon>
        <taxon>Spermatophyta</taxon>
        <taxon>Magnoliopsida</taxon>
        <taxon>eudicotyledons</taxon>
        <taxon>Gunneridae</taxon>
        <taxon>Pentapetalae</taxon>
        <taxon>asterids</taxon>
        <taxon>lamiids</taxon>
        <taxon>Solanales</taxon>
        <taxon>Solanaceae</taxon>
        <taxon>Nicotianoideae</taxon>
        <taxon>Nicotianeae</taxon>
        <taxon>Nicotiana</taxon>
    </lineage>
</organism>
<dbReference type="InterPro" id="IPR056116">
    <property type="entry name" value="DUF7699"/>
</dbReference>
<dbReference type="AlphaFoldDB" id="A0A1S4D4U4"/>
<feature type="compositionally biased region" description="Basic residues" evidence="1">
    <location>
        <begin position="332"/>
        <end position="345"/>
    </location>
</feature>
<sequence>MATRRGAKRSVIEISSSSEQKNGDEEYEGSSEESEPLSESDDDDFDSSASSESDGDYEEYDDEDDIEEESKESECDRVLRLLQGVGDLKKLKGELRKLTLTDYKAYLRSNGLRLSGTKEECVERIIEHWRMKDGNGQRLYPRSSFTINCTGDVCKGDVVLFTQKVYKNFDKMTRGGELLGKRTIAGRIVKESYGATKQQHTFTVRLKRNFGVHPEMSDFIRVEVLWSQGVKKLSALFPLLVKGRNLYKLTFRQRWKNEKERLEVLAEKHKRGEAARFIRATRKSKSIKPTKVSSKNKGNKRQKLDHHRRPSEMIQTSKVKKHNCSIDERGKAMVRSKRKKHRHEKPRPPGRLNLAESRNSRAPMRYPNIVPAIGETSLQFNYPSTNNFRHFESDYYGLGGVPYSYSSNWHSAPRSHLSSYSSYALPAPDHQQYDHGSYPNFSYPRYVSQSSNHSRFLGMVGTHRSSGSFPFVNYERR</sequence>
<dbReference type="Pfam" id="PF24766">
    <property type="entry name" value="DUF7699"/>
    <property type="match status" value="2"/>
</dbReference>
<feature type="region of interest" description="Disordered" evidence="1">
    <location>
        <begin position="1"/>
        <end position="73"/>
    </location>
</feature>
<dbReference type="PANTHER" id="PTHR35323">
    <property type="entry name" value="SAP DOMAIN-CONTAINING PROTEIN"/>
    <property type="match status" value="1"/>
</dbReference>
<dbReference type="STRING" id="4097.A0A1S4D4U4"/>
<feature type="compositionally biased region" description="Acidic residues" evidence="1">
    <location>
        <begin position="25"/>
        <end position="46"/>
    </location>
</feature>
<reference evidence="4" key="2">
    <citation type="submission" date="2025-08" db="UniProtKB">
        <authorList>
            <consortium name="RefSeq"/>
        </authorList>
    </citation>
    <scope>IDENTIFICATION</scope>
    <source>
        <tissue evidence="4">Leaf</tissue>
    </source>
</reference>
<name>A0A1S4D4U4_TOBAC</name>
<dbReference type="RefSeq" id="XP_016508432.1">
    <property type="nucleotide sequence ID" value="XM_016652946.1"/>
</dbReference>
<dbReference type="Proteomes" id="UP000790787">
    <property type="component" value="Chromosome 17"/>
</dbReference>
<dbReference type="PANTHER" id="PTHR35323:SF2">
    <property type="entry name" value="SAP DOMAIN-CONTAINING PROTEIN"/>
    <property type="match status" value="1"/>
</dbReference>
<feature type="domain" description="SAP" evidence="2">
    <location>
        <begin position="95"/>
        <end position="129"/>
    </location>
</feature>
<accession>A0A1S4D4U4</accession>
<dbReference type="GeneID" id="107826013"/>
<dbReference type="PaxDb" id="4097-A0A1S4D4U4"/>
<dbReference type="RefSeq" id="XP_016508432.1">
    <property type="nucleotide sequence ID" value="XM_016652946.2"/>
</dbReference>
<proteinExistence type="predicted"/>
<feature type="region of interest" description="Disordered" evidence="1">
    <location>
        <begin position="281"/>
        <end position="355"/>
    </location>
</feature>
<evidence type="ECO:0000313" key="4">
    <source>
        <dbReference type="RefSeq" id="XP_016508432.1"/>
    </source>
</evidence>
<dbReference type="PROSITE" id="PS50800">
    <property type="entry name" value="SAP"/>
    <property type="match status" value="1"/>
</dbReference>
<reference evidence="3" key="1">
    <citation type="journal article" date="2014" name="Nat. Commun.">
        <title>The tobacco genome sequence and its comparison with those of tomato and potato.</title>
        <authorList>
            <person name="Sierro N."/>
            <person name="Battey J.N."/>
            <person name="Ouadi S."/>
            <person name="Bakaher N."/>
            <person name="Bovet L."/>
            <person name="Willig A."/>
            <person name="Goepfert S."/>
            <person name="Peitsch M.C."/>
            <person name="Ivanov N.V."/>
        </authorList>
    </citation>
    <scope>NUCLEOTIDE SEQUENCE [LARGE SCALE GENOMIC DNA]</scope>
</reference>
<protein>
    <submittedName>
        <fullName evidence="4">Uncharacterized protein LOC107826013 isoform X1</fullName>
    </submittedName>
    <submittedName>
        <fullName evidence="4">Zinc finger CCCH domain-containing protein 62-like isoform X1</fullName>
    </submittedName>
</protein>
<dbReference type="KEGG" id="nta:107826013"/>
<feature type="compositionally biased region" description="Acidic residues" evidence="1">
    <location>
        <begin position="53"/>
        <end position="71"/>
    </location>
</feature>
<dbReference type="InterPro" id="IPR003034">
    <property type="entry name" value="SAP_dom"/>
</dbReference>
<dbReference type="InterPro" id="IPR036361">
    <property type="entry name" value="SAP_dom_sf"/>
</dbReference>